<gene>
    <name evidence="1" type="ORF">GGQ74_000532</name>
</gene>
<reference evidence="1 2" key="1">
    <citation type="submission" date="2020-03" db="EMBL/GenBank/DDBJ databases">
        <title>Genomic Encyclopedia of Type Strains, Phase IV (KMG-IV): sequencing the most valuable type-strain genomes for metagenomic binning, comparative biology and taxonomic classification.</title>
        <authorList>
            <person name="Goeker M."/>
        </authorList>
    </citation>
    <scope>NUCLEOTIDE SEQUENCE [LARGE SCALE GENOMIC DNA]</scope>
    <source>
        <strain evidence="1 2">DSM 24233</strain>
    </source>
</reference>
<comment type="caution">
    <text evidence="1">The sequence shown here is derived from an EMBL/GenBank/DDBJ whole genome shotgun (WGS) entry which is preliminary data.</text>
</comment>
<sequence>MIEKPFVPEWAVSCLVDDETFGAAYDGQSGERRAWLKKLIAQIFEMSGPVRTSEAFAGADWRTGFSSRTVSATPDYVAVVLGADCTSASQAVAAALPAVLSGARNVCLVRVGEEGGACDAVLAGMELCGMETVLAMNEAEAVRFIEYLAGFGRGALVVRAGAEAGGALVAQAARACGNMRLWLDQPATRIGVWGADSDWDFETLAWAHPDVAFELWNAQDKADGFAPRAGEFEDFLAQGYDAVFVSQELAEQALSRSGLVLCPGQEGCWAWLDLRPENFRVSGLALSVVSE</sequence>
<dbReference type="Proteomes" id="UP000580856">
    <property type="component" value="Unassembled WGS sequence"/>
</dbReference>
<protein>
    <submittedName>
        <fullName evidence="1">Uncharacterized protein</fullName>
    </submittedName>
</protein>
<dbReference type="EMBL" id="JAATJA010000001">
    <property type="protein sequence ID" value="NJB66892.1"/>
    <property type="molecule type" value="Genomic_DNA"/>
</dbReference>
<keyword evidence="2" id="KW-1185">Reference proteome</keyword>
<name>A0A846QK94_9BACT</name>
<evidence type="ECO:0000313" key="2">
    <source>
        <dbReference type="Proteomes" id="UP000580856"/>
    </source>
</evidence>
<evidence type="ECO:0000313" key="1">
    <source>
        <dbReference type="EMBL" id="NJB66892.1"/>
    </source>
</evidence>
<accession>A0A846QK94</accession>
<organism evidence="1 2">
    <name type="scientific">Desulfobaculum xiamenense</name>
    <dbReference type="NCBI Taxonomy" id="995050"/>
    <lineage>
        <taxon>Bacteria</taxon>
        <taxon>Pseudomonadati</taxon>
        <taxon>Thermodesulfobacteriota</taxon>
        <taxon>Desulfovibrionia</taxon>
        <taxon>Desulfovibrionales</taxon>
        <taxon>Desulfovibrionaceae</taxon>
        <taxon>Desulfobaculum</taxon>
    </lineage>
</organism>
<proteinExistence type="predicted"/>
<dbReference type="AlphaFoldDB" id="A0A846QK94"/>
<dbReference type="RefSeq" id="WP_167939988.1">
    <property type="nucleotide sequence ID" value="NZ_JAATJA010000001.1"/>
</dbReference>